<dbReference type="RefSeq" id="WP_338786543.1">
    <property type="nucleotide sequence ID" value="NZ_CP147403.1"/>
</dbReference>
<keyword evidence="3 4" id="KW-0067">ATP-binding</keyword>
<organism evidence="6 7">
    <name type="scientific">Metabacillus rhizosphaerae</name>
    <dbReference type="NCBI Taxonomy" id="3117747"/>
    <lineage>
        <taxon>Bacteria</taxon>
        <taxon>Bacillati</taxon>
        <taxon>Bacillota</taxon>
        <taxon>Bacilli</taxon>
        <taxon>Bacillales</taxon>
        <taxon>Bacillaceae</taxon>
        <taxon>Metabacillus</taxon>
    </lineage>
</organism>
<dbReference type="InterPro" id="IPR052032">
    <property type="entry name" value="ATP-dep_AA_Ligase"/>
</dbReference>
<reference evidence="6 7" key="1">
    <citation type="submission" date="2024-02" db="EMBL/GenBank/DDBJ databases">
        <title>Seven novel Bacillus-like species.</title>
        <authorList>
            <person name="Liu G."/>
        </authorList>
    </citation>
    <scope>NUCLEOTIDE SEQUENCE [LARGE SCALE GENOMIC DNA]</scope>
    <source>
        <strain evidence="6 7">FJAT-53654</strain>
    </source>
</reference>
<dbReference type="PANTHER" id="PTHR43585:SF2">
    <property type="entry name" value="ATP-GRASP ENZYME FSQD"/>
    <property type="match status" value="1"/>
</dbReference>
<evidence type="ECO:0000313" key="6">
    <source>
        <dbReference type="EMBL" id="WXB87322.1"/>
    </source>
</evidence>
<evidence type="ECO:0000256" key="1">
    <source>
        <dbReference type="ARBA" id="ARBA00022598"/>
    </source>
</evidence>
<dbReference type="PANTHER" id="PTHR43585">
    <property type="entry name" value="FUMIPYRROLE BIOSYNTHESIS PROTEIN C"/>
    <property type="match status" value="1"/>
</dbReference>
<dbReference type="Proteomes" id="UP001368328">
    <property type="component" value="Chromosome"/>
</dbReference>
<feature type="domain" description="ATP-grasp" evidence="5">
    <location>
        <begin position="119"/>
        <end position="311"/>
    </location>
</feature>
<evidence type="ECO:0000313" key="7">
    <source>
        <dbReference type="Proteomes" id="UP001368328"/>
    </source>
</evidence>
<name>A0ABZ2MQ73_9BACI</name>
<sequence length="407" mass="46420">MNTIVFIGTNKSGSSRDAIRAAEELGYFTVLFTDRENFFRQREEFPDVHLMIYLKKLSFSEELIREIDRLSELGNSIKGCISFIDPFVYVAARLSEYLGLAHFSTKALYRMEDKTRIRDHLVTHPTTPTYTILPFDAPLKLCIEKIKEQFPLVLKIPVSNGSKDVILAKNIEEFTEGLLFLRKKDPRSSILVEEFLNGIQYIIEVVVCNGKIKFAGVVEQKIDHKYRFIVTGYEYPATLSEETHTNLMDSVTSILKYIEFTDGSCHLEMRLVNDEWKLIEINPRISGGAMNEIIMESTGINLAKEIIKLTLGLKSFQTINEQKYVYVHYITVNSTGRLLKITGKNRASAINGVRKVYVKPRKGTILTIPLSMGDRYAYVLAASDTPEEAKRIAMKAAKEIKFYLVPL</sequence>
<dbReference type="PROSITE" id="PS50975">
    <property type="entry name" value="ATP_GRASP"/>
    <property type="match status" value="1"/>
</dbReference>
<keyword evidence="2 4" id="KW-0547">Nucleotide-binding</keyword>
<dbReference type="SUPFAM" id="SSF56059">
    <property type="entry name" value="Glutathione synthetase ATP-binding domain-like"/>
    <property type="match status" value="1"/>
</dbReference>
<evidence type="ECO:0000256" key="2">
    <source>
        <dbReference type="ARBA" id="ARBA00022741"/>
    </source>
</evidence>
<dbReference type="Pfam" id="PF18130">
    <property type="entry name" value="ATPgrasp_N"/>
    <property type="match status" value="1"/>
</dbReference>
<keyword evidence="7" id="KW-1185">Reference proteome</keyword>
<dbReference type="Gene3D" id="3.30.470.20">
    <property type="entry name" value="ATP-grasp fold, B domain"/>
    <property type="match status" value="1"/>
</dbReference>
<dbReference type="PROSITE" id="PS00867">
    <property type="entry name" value="CPSASE_2"/>
    <property type="match status" value="1"/>
</dbReference>
<dbReference type="InterPro" id="IPR041472">
    <property type="entry name" value="BL00235/CARNS1_N"/>
</dbReference>
<dbReference type="InterPro" id="IPR005479">
    <property type="entry name" value="CPAse_ATP-bd"/>
</dbReference>
<dbReference type="Gene3D" id="3.40.50.20">
    <property type="match status" value="1"/>
</dbReference>
<dbReference type="InterPro" id="IPR011761">
    <property type="entry name" value="ATP-grasp"/>
</dbReference>
<dbReference type="InterPro" id="IPR040570">
    <property type="entry name" value="LAL_C2"/>
</dbReference>
<gene>
    <name evidence="6" type="ORF">WCV66_19100</name>
</gene>
<dbReference type="Pfam" id="PF13535">
    <property type="entry name" value="ATP-grasp_4"/>
    <property type="match status" value="1"/>
</dbReference>
<keyword evidence="1" id="KW-0436">Ligase</keyword>
<dbReference type="Pfam" id="PF18603">
    <property type="entry name" value="LAL_C2"/>
    <property type="match status" value="1"/>
</dbReference>
<evidence type="ECO:0000259" key="5">
    <source>
        <dbReference type="PROSITE" id="PS50975"/>
    </source>
</evidence>
<protein>
    <submittedName>
        <fullName evidence="6">ATP-grasp domain-containing protein</fullName>
    </submittedName>
</protein>
<dbReference type="EMBL" id="CP147403">
    <property type="protein sequence ID" value="WXB87322.1"/>
    <property type="molecule type" value="Genomic_DNA"/>
</dbReference>
<accession>A0ABZ2MQ73</accession>
<proteinExistence type="predicted"/>
<evidence type="ECO:0000256" key="4">
    <source>
        <dbReference type="PROSITE-ProRule" id="PRU00409"/>
    </source>
</evidence>
<evidence type="ECO:0000256" key="3">
    <source>
        <dbReference type="ARBA" id="ARBA00022840"/>
    </source>
</evidence>